<dbReference type="AlphaFoldDB" id="A0A0F8ZJJ7"/>
<keyword evidence="2" id="KW-0479">Metal-binding</keyword>
<evidence type="ECO:0000256" key="3">
    <source>
        <dbReference type="ARBA" id="ARBA00023004"/>
    </source>
</evidence>
<keyword evidence="3" id="KW-0408">Iron</keyword>
<dbReference type="EMBL" id="LAZR01047543">
    <property type="protein sequence ID" value="KKK93973.1"/>
    <property type="molecule type" value="Genomic_DNA"/>
</dbReference>
<evidence type="ECO:0000256" key="4">
    <source>
        <dbReference type="ARBA" id="ARBA00023014"/>
    </source>
</evidence>
<gene>
    <name evidence="7" type="ORF">LCGC14_2687520</name>
</gene>
<dbReference type="PANTHER" id="PTHR43432:SF3">
    <property type="entry name" value="SLR0285 PROTEIN"/>
    <property type="match status" value="1"/>
</dbReference>
<evidence type="ECO:0000259" key="6">
    <source>
        <dbReference type="Pfam" id="PF04055"/>
    </source>
</evidence>
<dbReference type="InterPro" id="IPR013785">
    <property type="entry name" value="Aldolase_TIM"/>
</dbReference>
<dbReference type="InterPro" id="IPR040086">
    <property type="entry name" value="MJ0683-like"/>
</dbReference>
<sequence length="261" mass="29494">MTEEKKQRRFVREKKVGDGTDEHGDYDLIPLSMVQGGTLKPFKVHKKPMRHIINKSSPAPRGWYKDKNEPSTRRPRPCYTEALLTTPYGGYCPVGCSFCYVDNGTRGYRATGLPTVNPDYPDKLAKQLSNIQVCGAAYISSFTEPFQQLEDRYHITERLTRVLLDEGLPVFYLSRKLPPEWAVEALLENPYSYMQWSVNTSNNDHYRKMSPGSYTIDDVLNAVYNLACLGVYTSFQCNPIIAGVTTLDDLVELVMLGAEAG</sequence>
<name>A0A0F8ZJJ7_9ZZZZ</name>
<organism evidence="7">
    <name type="scientific">marine sediment metagenome</name>
    <dbReference type="NCBI Taxonomy" id="412755"/>
    <lineage>
        <taxon>unclassified sequences</taxon>
        <taxon>metagenomes</taxon>
        <taxon>ecological metagenomes</taxon>
    </lineage>
</organism>
<feature type="region of interest" description="Disordered" evidence="5">
    <location>
        <begin position="1"/>
        <end position="22"/>
    </location>
</feature>
<dbReference type="InterPro" id="IPR007197">
    <property type="entry name" value="rSAM"/>
</dbReference>
<dbReference type="GO" id="GO:0046872">
    <property type="term" value="F:metal ion binding"/>
    <property type="evidence" value="ECO:0007669"/>
    <property type="project" value="UniProtKB-KW"/>
</dbReference>
<feature type="domain" description="Radical SAM core" evidence="6">
    <location>
        <begin position="89"/>
        <end position="233"/>
    </location>
</feature>
<feature type="region of interest" description="Disordered" evidence="5">
    <location>
        <begin position="55"/>
        <end position="74"/>
    </location>
</feature>
<evidence type="ECO:0000313" key="7">
    <source>
        <dbReference type="EMBL" id="KKK93973.1"/>
    </source>
</evidence>
<feature type="compositionally biased region" description="Basic and acidic residues" evidence="5">
    <location>
        <begin position="63"/>
        <end position="72"/>
    </location>
</feature>
<protein>
    <recommendedName>
        <fullName evidence="6">Radical SAM core domain-containing protein</fullName>
    </recommendedName>
</protein>
<dbReference type="CDD" id="cd01335">
    <property type="entry name" value="Radical_SAM"/>
    <property type="match status" value="1"/>
</dbReference>
<dbReference type="GO" id="GO:0003824">
    <property type="term" value="F:catalytic activity"/>
    <property type="evidence" value="ECO:0007669"/>
    <property type="project" value="InterPro"/>
</dbReference>
<reference evidence="7" key="1">
    <citation type="journal article" date="2015" name="Nature">
        <title>Complex archaea that bridge the gap between prokaryotes and eukaryotes.</title>
        <authorList>
            <person name="Spang A."/>
            <person name="Saw J.H."/>
            <person name="Jorgensen S.L."/>
            <person name="Zaremba-Niedzwiedzka K."/>
            <person name="Martijn J."/>
            <person name="Lind A.E."/>
            <person name="van Eijk R."/>
            <person name="Schleper C."/>
            <person name="Guy L."/>
            <person name="Ettema T.J."/>
        </authorList>
    </citation>
    <scope>NUCLEOTIDE SEQUENCE</scope>
</reference>
<dbReference type="PANTHER" id="PTHR43432">
    <property type="entry name" value="SLR0285 PROTEIN"/>
    <property type="match status" value="1"/>
</dbReference>
<feature type="compositionally biased region" description="Basic and acidic residues" evidence="5">
    <location>
        <begin position="13"/>
        <end position="22"/>
    </location>
</feature>
<evidence type="ECO:0000256" key="2">
    <source>
        <dbReference type="ARBA" id="ARBA00022723"/>
    </source>
</evidence>
<dbReference type="SUPFAM" id="SSF102114">
    <property type="entry name" value="Radical SAM enzymes"/>
    <property type="match status" value="1"/>
</dbReference>
<dbReference type="InterPro" id="IPR058240">
    <property type="entry name" value="rSAM_sf"/>
</dbReference>
<keyword evidence="4" id="KW-0411">Iron-sulfur</keyword>
<dbReference type="GO" id="GO:0051536">
    <property type="term" value="F:iron-sulfur cluster binding"/>
    <property type="evidence" value="ECO:0007669"/>
    <property type="project" value="UniProtKB-KW"/>
</dbReference>
<proteinExistence type="predicted"/>
<dbReference type="Gene3D" id="3.20.20.70">
    <property type="entry name" value="Aldolase class I"/>
    <property type="match status" value="1"/>
</dbReference>
<feature type="non-terminal residue" evidence="7">
    <location>
        <position position="261"/>
    </location>
</feature>
<keyword evidence="1" id="KW-0949">S-adenosyl-L-methionine</keyword>
<evidence type="ECO:0000256" key="1">
    <source>
        <dbReference type="ARBA" id="ARBA00022691"/>
    </source>
</evidence>
<accession>A0A0F8ZJJ7</accession>
<comment type="caution">
    <text evidence="7">The sequence shown here is derived from an EMBL/GenBank/DDBJ whole genome shotgun (WGS) entry which is preliminary data.</text>
</comment>
<dbReference type="Pfam" id="PF04055">
    <property type="entry name" value="Radical_SAM"/>
    <property type="match status" value="1"/>
</dbReference>
<evidence type="ECO:0000256" key="5">
    <source>
        <dbReference type="SAM" id="MobiDB-lite"/>
    </source>
</evidence>
<dbReference type="SFLD" id="SFLDS00029">
    <property type="entry name" value="Radical_SAM"/>
    <property type="match status" value="1"/>
</dbReference>